<name>A0A2P6QEF6_ROSCH</name>
<sequence>MIIKILYRALSRLNQRMICRPTKETVPVSGFLLEIGLVICGQNKSTKMESYPHNM</sequence>
<keyword evidence="2" id="KW-1185">Reference proteome</keyword>
<reference evidence="1 2" key="1">
    <citation type="journal article" date="2018" name="Nat. Genet.">
        <title>The Rosa genome provides new insights in the design of modern roses.</title>
        <authorList>
            <person name="Bendahmane M."/>
        </authorList>
    </citation>
    <scope>NUCLEOTIDE SEQUENCE [LARGE SCALE GENOMIC DNA]</scope>
    <source>
        <strain evidence="2">cv. Old Blush</strain>
    </source>
</reference>
<evidence type="ECO:0000313" key="1">
    <source>
        <dbReference type="EMBL" id="PRQ32560.1"/>
    </source>
</evidence>
<dbReference type="EMBL" id="PDCK01000043">
    <property type="protein sequence ID" value="PRQ32560.1"/>
    <property type="molecule type" value="Genomic_DNA"/>
</dbReference>
<organism evidence="1 2">
    <name type="scientific">Rosa chinensis</name>
    <name type="common">China rose</name>
    <dbReference type="NCBI Taxonomy" id="74649"/>
    <lineage>
        <taxon>Eukaryota</taxon>
        <taxon>Viridiplantae</taxon>
        <taxon>Streptophyta</taxon>
        <taxon>Embryophyta</taxon>
        <taxon>Tracheophyta</taxon>
        <taxon>Spermatophyta</taxon>
        <taxon>Magnoliopsida</taxon>
        <taxon>eudicotyledons</taxon>
        <taxon>Gunneridae</taxon>
        <taxon>Pentapetalae</taxon>
        <taxon>rosids</taxon>
        <taxon>fabids</taxon>
        <taxon>Rosales</taxon>
        <taxon>Rosaceae</taxon>
        <taxon>Rosoideae</taxon>
        <taxon>Rosoideae incertae sedis</taxon>
        <taxon>Rosa</taxon>
    </lineage>
</organism>
<dbReference type="AlphaFoldDB" id="A0A2P6QEF6"/>
<comment type="caution">
    <text evidence="1">The sequence shown here is derived from an EMBL/GenBank/DDBJ whole genome shotgun (WGS) entry which is preliminary data.</text>
</comment>
<protein>
    <submittedName>
        <fullName evidence="1">Uncharacterized protein</fullName>
    </submittedName>
</protein>
<dbReference type="Proteomes" id="UP000238479">
    <property type="component" value="Chromosome 5"/>
</dbReference>
<dbReference type="Gramene" id="PRQ32560">
    <property type="protein sequence ID" value="PRQ32560"/>
    <property type="gene ID" value="RchiOBHm_Chr5g0047721"/>
</dbReference>
<evidence type="ECO:0000313" key="2">
    <source>
        <dbReference type="Proteomes" id="UP000238479"/>
    </source>
</evidence>
<proteinExistence type="predicted"/>
<gene>
    <name evidence="1" type="ORF">RchiOBHm_Chr5g0047721</name>
</gene>
<accession>A0A2P6QEF6</accession>